<organism evidence="1 2">
    <name type="scientific">Silurus meridionalis</name>
    <name type="common">Southern catfish</name>
    <name type="synonym">Silurus soldatovi meridionalis</name>
    <dbReference type="NCBI Taxonomy" id="175797"/>
    <lineage>
        <taxon>Eukaryota</taxon>
        <taxon>Metazoa</taxon>
        <taxon>Chordata</taxon>
        <taxon>Craniata</taxon>
        <taxon>Vertebrata</taxon>
        <taxon>Euteleostomi</taxon>
        <taxon>Actinopterygii</taxon>
        <taxon>Neopterygii</taxon>
        <taxon>Teleostei</taxon>
        <taxon>Ostariophysi</taxon>
        <taxon>Siluriformes</taxon>
        <taxon>Siluridae</taxon>
        <taxon>Silurus</taxon>
    </lineage>
</organism>
<accession>A0A8T0BSB7</accession>
<protein>
    <submittedName>
        <fullName evidence="1">Uncharacterized protein</fullName>
    </submittedName>
</protein>
<name>A0A8T0BSB7_SILME</name>
<proteinExistence type="predicted"/>
<dbReference type="Proteomes" id="UP000606274">
    <property type="component" value="Unassembled WGS sequence"/>
</dbReference>
<sequence length="120" mass="12937">MVSIHRPLGYGPSTLPLRHSAYCEQARFYSGLVAKSGSELLFWLSNGAGNPSGVIYQLNKSPPPGLISEKLTKKHASLRHSAYCEQARFYSGLVAKSGSELLFWLSNGAGNPSGVIVSIR</sequence>
<comment type="caution">
    <text evidence="1">The sequence shown here is derived from an EMBL/GenBank/DDBJ whole genome shotgun (WGS) entry which is preliminary data.</text>
</comment>
<reference evidence="1" key="1">
    <citation type="submission" date="2020-08" db="EMBL/GenBank/DDBJ databases">
        <title>Chromosome-level assembly of Southern catfish (Silurus meridionalis) provides insights into visual adaptation to the nocturnal and benthic lifestyles.</title>
        <authorList>
            <person name="Zhang Y."/>
            <person name="Wang D."/>
            <person name="Peng Z."/>
        </authorList>
    </citation>
    <scope>NUCLEOTIDE SEQUENCE</scope>
    <source>
        <strain evidence="1">SWU-2019-XX</strain>
        <tissue evidence="1">Muscle</tissue>
    </source>
</reference>
<evidence type="ECO:0000313" key="2">
    <source>
        <dbReference type="Proteomes" id="UP000606274"/>
    </source>
</evidence>
<gene>
    <name evidence="1" type="ORF">HF521_016829</name>
</gene>
<evidence type="ECO:0000313" key="1">
    <source>
        <dbReference type="EMBL" id="KAF7709979.1"/>
    </source>
</evidence>
<dbReference type="AlphaFoldDB" id="A0A8T0BSB7"/>
<keyword evidence="2" id="KW-1185">Reference proteome</keyword>
<dbReference type="EMBL" id="JABFDY010000003">
    <property type="protein sequence ID" value="KAF7709979.1"/>
    <property type="molecule type" value="Genomic_DNA"/>
</dbReference>